<evidence type="ECO:0000313" key="6">
    <source>
        <dbReference type="Proteomes" id="UP000759537"/>
    </source>
</evidence>
<proteinExistence type="inferred from homology"/>
<dbReference type="InterPro" id="IPR051654">
    <property type="entry name" value="Meroterpenoid_MTases"/>
</dbReference>
<comment type="caution">
    <text evidence="5">The sequence shown here is derived from an EMBL/GenBank/DDBJ whole genome shotgun (WGS) entry which is preliminary data.</text>
</comment>
<keyword evidence="6" id="KW-1185">Reference proteome</keyword>
<dbReference type="SUPFAM" id="SSF53335">
    <property type="entry name" value="S-adenosyl-L-methionine-dependent methyltransferases"/>
    <property type="match status" value="1"/>
</dbReference>
<accession>A0A9P5JUY5</accession>
<keyword evidence="2" id="KW-0808">Transferase</keyword>
<evidence type="ECO:0000256" key="4">
    <source>
        <dbReference type="ARBA" id="ARBA00038314"/>
    </source>
</evidence>
<dbReference type="PANTHER" id="PTHR35897">
    <property type="entry name" value="METHYLTRANSFERASE AUSD"/>
    <property type="match status" value="1"/>
</dbReference>
<dbReference type="AlphaFoldDB" id="A0A9P5JUY5"/>
<keyword evidence="3" id="KW-0949">S-adenosyl-L-methionine</keyword>
<organism evidence="5 6">
    <name type="scientific">Russula ochroleuca</name>
    <dbReference type="NCBI Taxonomy" id="152965"/>
    <lineage>
        <taxon>Eukaryota</taxon>
        <taxon>Fungi</taxon>
        <taxon>Dikarya</taxon>
        <taxon>Basidiomycota</taxon>
        <taxon>Agaricomycotina</taxon>
        <taxon>Agaricomycetes</taxon>
        <taxon>Russulales</taxon>
        <taxon>Russulaceae</taxon>
        <taxon>Russula</taxon>
    </lineage>
</organism>
<reference evidence="5" key="1">
    <citation type="submission" date="2019-10" db="EMBL/GenBank/DDBJ databases">
        <authorList>
            <consortium name="DOE Joint Genome Institute"/>
            <person name="Kuo A."/>
            <person name="Miyauchi S."/>
            <person name="Kiss E."/>
            <person name="Drula E."/>
            <person name="Kohler A."/>
            <person name="Sanchez-Garcia M."/>
            <person name="Andreopoulos B."/>
            <person name="Barry K.W."/>
            <person name="Bonito G."/>
            <person name="Buee M."/>
            <person name="Carver A."/>
            <person name="Chen C."/>
            <person name="Cichocki N."/>
            <person name="Clum A."/>
            <person name="Culley D."/>
            <person name="Crous P.W."/>
            <person name="Fauchery L."/>
            <person name="Girlanda M."/>
            <person name="Hayes R."/>
            <person name="Keri Z."/>
            <person name="LaButti K."/>
            <person name="Lipzen A."/>
            <person name="Lombard V."/>
            <person name="Magnuson J."/>
            <person name="Maillard F."/>
            <person name="Morin E."/>
            <person name="Murat C."/>
            <person name="Nolan M."/>
            <person name="Ohm R."/>
            <person name="Pangilinan J."/>
            <person name="Pereira M."/>
            <person name="Perotto S."/>
            <person name="Peter M."/>
            <person name="Riley R."/>
            <person name="Sitrit Y."/>
            <person name="Stielow B."/>
            <person name="Szollosi G."/>
            <person name="Zifcakova L."/>
            <person name="Stursova M."/>
            <person name="Spatafora J.W."/>
            <person name="Tedersoo L."/>
            <person name="Vaario L.-M."/>
            <person name="Yamada A."/>
            <person name="Yan M."/>
            <person name="Wang P."/>
            <person name="Xu J."/>
            <person name="Bruns T."/>
            <person name="Baldrian P."/>
            <person name="Vilgalys R."/>
            <person name="Henrissat B."/>
            <person name="Grigoriev I.V."/>
            <person name="Hibbett D."/>
            <person name="Nagy L.G."/>
            <person name="Martin F.M."/>
        </authorList>
    </citation>
    <scope>NUCLEOTIDE SEQUENCE</scope>
    <source>
        <strain evidence="5">Prilba</strain>
    </source>
</reference>
<dbReference type="EMBL" id="WHVB01000044">
    <property type="protein sequence ID" value="KAF8465832.1"/>
    <property type="molecule type" value="Genomic_DNA"/>
</dbReference>
<comment type="pathway">
    <text evidence="1">Secondary metabolite biosynthesis.</text>
</comment>
<name>A0A9P5JUY5_9AGAM</name>
<protein>
    <submittedName>
        <fullName evidence="5">Uncharacterized protein</fullName>
    </submittedName>
</protein>
<dbReference type="Gene3D" id="3.40.50.150">
    <property type="entry name" value="Vaccinia Virus protein VP39"/>
    <property type="match status" value="1"/>
</dbReference>
<evidence type="ECO:0000256" key="2">
    <source>
        <dbReference type="ARBA" id="ARBA00022679"/>
    </source>
</evidence>
<reference evidence="5" key="2">
    <citation type="journal article" date="2020" name="Nat. Commun.">
        <title>Large-scale genome sequencing of mycorrhizal fungi provides insights into the early evolution of symbiotic traits.</title>
        <authorList>
            <person name="Miyauchi S."/>
            <person name="Kiss E."/>
            <person name="Kuo A."/>
            <person name="Drula E."/>
            <person name="Kohler A."/>
            <person name="Sanchez-Garcia M."/>
            <person name="Morin E."/>
            <person name="Andreopoulos B."/>
            <person name="Barry K.W."/>
            <person name="Bonito G."/>
            <person name="Buee M."/>
            <person name="Carver A."/>
            <person name="Chen C."/>
            <person name="Cichocki N."/>
            <person name="Clum A."/>
            <person name="Culley D."/>
            <person name="Crous P.W."/>
            <person name="Fauchery L."/>
            <person name="Girlanda M."/>
            <person name="Hayes R.D."/>
            <person name="Keri Z."/>
            <person name="LaButti K."/>
            <person name="Lipzen A."/>
            <person name="Lombard V."/>
            <person name="Magnuson J."/>
            <person name="Maillard F."/>
            <person name="Murat C."/>
            <person name="Nolan M."/>
            <person name="Ohm R.A."/>
            <person name="Pangilinan J."/>
            <person name="Pereira M.F."/>
            <person name="Perotto S."/>
            <person name="Peter M."/>
            <person name="Pfister S."/>
            <person name="Riley R."/>
            <person name="Sitrit Y."/>
            <person name="Stielow J.B."/>
            <person name="Szollosi G."/>
            <person name="Zifcakova L."/>
            <person name="Stursova M."/>
            <person name="Spatafora J.W."/>
            <person name="Tedersoo L."/>
            <person name="Vaario L.M."/>
            <person name="Yamada A."/>
            <person name="Yan M."/>
            <person name="Wang P."/>
            <person name="Xu J."/>
            <person name="Bruns T."/>
            <person name="Baldrian P."/>
            <person name="Vilgalys R."/>
            <person name="Dunand C."/>
            <person name="Henrissat B."/>
            <person name="Grigoriev I.V."/>
            <person name="Hibbett D."/>
            <person name="Nagy L.G."/>
            <person name="Martin F.M."/>
        </authorList>
    </citation>
    <scope>NUCLEOTIDE SEQUENCE</scope>
    <source>
        <strain evidence="5">Prilba</strain>
    </source>
</reference>
<evidence type="ECO:0000256" key="1">
    <source>
        <dbReference type="ARBA" id="ARBA00005179"/>
    </source>
</evidence>
<evidence type="ECO:0000313" key="5">
    <source>
        <dbReference type="EMBL" id="KAF8465832.1"/>
    </source>
</evidence>
<dbReference type="InterPro" id="IPR029063">
    <property type="entry name" value="SAM-dependent_MTases_sf"/>
</dbReference>
<sequence length="287" mass="31014">MTVTAALDPSLLVLDPEDEAFFKATTKIDDTQELRDHIQQVAREAYEVFPYGTIGSYTFARTIIARLSGYPNALAVGLSSGGILLDAGCCFGADARKAAQDGWPANRIVATDIVPEFWDLGHKLFRSSAASFPAAFIYADLLDQTQLVPGPPSSDPPDLANLSSLNQLRGHVTAIHASALFHLFSEEKQLALAQAFGSLLAPVSGACIFGWSTGVAEAGHIEIEGKVSHPRQFCHSPSSWEALWNGVVFPKGSVEVDARLGEFEHDVGVRLKGGLTIQRLEWVVRRI</sequence>
<evidence type="ECO:0000256" key="3">
    <source>
        <dbReference type="ARBA" id="ARBA00022691"/>
    </source>
</evidence>
<dbReference type="Proteomes" id="UP000759537">
    <property type="component" value="Unassembled WGS sequence"/>
</dbReference>
<dbReference type="GO" id="GO:0016740">
    <property type="term" value="F:transferase activity"/>
    <property type="evidence" value="ECO:0007669"/>
    <property type="project" value="UniProtKB-KW"/>
</dbReference>
<gene>
    <name evidence="5" type="ORF">DFH94DRAFT_782088</name>
</gene>
<dbReference type="PANTHER" id="PTHR35897:SF1">
    <property type="entry name" value="METHYLTRANSFERASE AUSD"/>
    <property type="match status" value="1"/>
</dbReference>
<comment type="similarity">
    <text evidence="4">Belongs to the class I-like SAM-binding methyltransferase superfamily.</text>
</comment>
<dbReference type="OrthoDB" id="2094832at2759"/>